<dbReference type="InterPro" id="IPR012296">
    <property type="entry name" value="Nuclease_put_TT1808"/>
</dbReference>
<keyword evidence="2" id="KW-0540">Nuclease</keyword>
<proteinExistence type="predicted"/>
<dbReference type="Proteomes" id="UP000199341">
    <property type="component" value="Unassembled WGS sequence"/>
</dbReference>
<dbReference type="Gene3D" id="3.90.1570.10">
    <property type="entry name" value="tt1808, chain A"/>
    <property type="match status" value="1"/>
</dbReference>
<name>A0A1G9YIW4_9ACTN</name>
<dbReference type="OrthoDB" id="3423889at2"/>
<dbReference type="STRING" id="310781.SAMN05216259_102592"/>
<dbReference type="EMBL" id="FNIE01000002">
    <property type="protein sequence ID" value="SDN09178.1"/>
    <property type="molecule type" value="Genomic_DNA"/>
</dbReference>
<accession>A0A1G9YIW4</accession>
<evidence type="ECO:0000259" key="1">
    <source>
        <dbReference type="Pfam" id="PF05685"/>
    </source>
</evidence>
<keyword evidence="2" id="KW-0378">Hydrolase</keyword>
<evidence type="ECO:0000313" key="3">
    <source>
        <dbReference type="Proteomes" id="UP000199341"/>
    </source>
</evidence>
<sequence>MTYARFHAVAEELARLAPDDIRGYEITGEGIVLTAWPSRPHEGAVLRVRRELAQHLGPSLIAAAGAAVENASVGRLRRPDVIVMPYGLSTKPTTGPFHPDDVTLVVDVVPPSGHGCATRTGDYSAMGIEVYLLVDPRRSTLSVFTDPGPHPDGPRYRARHDYVFGDDVSVGPWKLRTTELRPYPTSE</sequence>
<dbReference type="RefSeq" id="WP_093783204.1">
    <property type="nucleotide sequence ID" value="NZ_FNIE01000002.1"/>
</dbReference>
<protein>
    <submittedName>
        <fullName evidence="2">Putative restriction endonuclease</fullName>
    </submittedName>
</protein>
<keyword evidence="3" id="KW-1185">Reference proteome</keyword>
<reference evidence="2 3" key="1">
    <citation type="submission" date="2016-10" db="EMBL/GenBank/DDBJ databases">
        <authorList>
            <person name="de Groot N.N."/>
        </authorList>
    </citation>
    <scope>NUCLEOTIDE SEQUENCE [LARGE SCALE GENOMIC DNA]</scope>
    <source>
        <strain evidence="2 3">CGMCC 4.2022</strain>
    </source>
</reference>
<dbReference type="Pfam" id="PF05685">
    <property type="entry name" value="Uma2"/>
    <property type="match status" value="1"/>
</dbReference>
<organism evidence="2 3">
    <name type="scientific">Actinacidiphila guanduensis</name>
    <dbReference type="NCBI Taxonomy" id="310781"/>
    <lineage>
        <taxon>Bacteria</taxon>
        <taxon>Bacillati</taxon>
        <taxon>Actinomycetota</taxon>
        <taxon>Actinomycetes</taxon>
        <taxon>Kitasatosporales</taxon>
        <taxon>Streptomycetaceae</taxon>
        <taxon>Actinacidiphila</taxon>
    </lineage>
</organism>
<evidence type="ECO:0000313" key="2">
    <source>
        <dbReference type="EMBL" id="SDN09178.1"/>
    </source>
</evidence>
<feature type="domain" description="Putative restriction endonuclease" evidence="1">
    <location>
        <begin position="11"/>
        <end position="148"/>
    </location>
</feature>
<keyword evidence="2" id="KW-0255">Endonuclease</keyword>
<dbReference type="InterPro" id="IPR008538">
    <property type="entry name" value="Uma2"/>
</dbReference>
<dbReference type="InterPro" id="IPR011335">
    <property type="entry name" value="Restrct_endonuc-II-like"/>
</dbReference>
<dbReference type="SUPFAM" id="SSF52980">
    <property type="entry name" value="Restriction endonuclease-like"/>
    <property type="match status" value="1"/>
</dbReference>
<dbReference type="AlphaFoldDB" id="A0A1G9YIW4"/>
<dbReference type="GO" id="GO:0004519">
    <property type="term" value="F:endonuclease activity"/>
    <property type="evidence" value="ECO:0007669"/>
    <property type="project" value="UniProtKB-KW"/>
</dbReference>
<gene>
    <name evidence="2" type="ORF">SAMN05216259_102592</name>
</gene>